<dbReference type="Proteomes" id="UP001165190">
    <property type="component" value="Unassembled WGS sequence"/>
</dbReference>
<sequence>METISGVTVIGAEAPSAYHMAPWTENAGQITGGLLAVDVPPVSVGLASSTEKKKRGKPRKYGPDGTIARALSPMPISSSVPPGTGEFSGGGKQGRGRGIVYQIRHHKGMEMGNLGDEGYPLEESKFENGGNVTLGQPNSSGRASSFRTQNSATDINISLPAI</sequence>
<feature type="region of interest" description="Disordered" evidence="1">
    <location>
        <begin position="47"/>
        <end position="96"/>
    </location>
</feature>
<proteinExistence type="predicted"/>
<evidence type="ECO:0000313" key="3">
    <source>
        <dbReference type="Proteomes" id="UP001165190"/>
    </source>
</evidence>
<feature type="region of interest" description="Disordered" evidence="1">
    <location>
        <begin position="121"/>
        <end position="162"/>
    </location>
</feature>
<comment type="caution">
    <text evidence="2">The sequence shown here is derived from an EMBL/GenBank/DDBJ whole genome shotgun (WGS) entry which is preliminary data.</text>
</comment>
<evidence type="ECO:0000313" key="2">
    <source>
        <dbReference type="EMBL" id="GMI95794.1"/>
    </source>
</evidence>
<feature type="compositionally biased region" description="Gly residues" evidence="1">
    <location>
        <begin position="86"/>
        <end position="96"/>
    </location>
</feature>
<accession>A0A9W7MD19</accession>
<gene>
    <name evidence="2" type="ORF">HRI_003248700</name>
</gene>
<dbReference type="EMBL" id="BSYR01000027">
    <property type="protein sequence ID" value="GMI95794.1"/>
    <property type="molecule type" value="Genomic_DNA"/>
</dbReference>
<protein>
    <recommendedName>
        <fullName evidence="4">AT-hook motif nuclear-localized protein</fullName>
    </recommendedName>
</protein>
<evidence type="ECO:0008006" key="4">
    <source>
        <dbReference type="Google" id="ProtNLM"/>
    </source>
</evidence>
<dbReference type="OrthoDB" id="1015220at2759"/>
<organism evidence="2 3">
    <name type="scientific">Hibiscus trionum</name>
    <name type="common">Flower of an hour</name>
    <dbReference type="NCBI Taxonomy" id="183268"/>
    <lineage>
        <taxon>Eukaryota</taxon>
        <taxon>Viridiplantae</taxon>
        <taxon>Streptophyta</taxon>
        <taxon>Embryophyta</taxon>
        <taxon>Tracheophyta</taxon>
        <taxon>Spermatophyta</taxon>
        <taxon>Magnoliopsida</taxon>
        <taxon>eudicotyledons</taxon>
        <taxon>Gunneridae</taxon>
        <taxon>Pentapetalae</taxon>
        <taxon>rosids</taxon>
        <taxon>malvids</taxon>
        <taxon>Malvales</taxon>
        <taxon>Malvaceae</taxon>
        <taxon>Malvoideae</taxon>
        <taxon>Hibiscus</taxon>
    </lineage>
</organism>
<keyword evidence="3" id="KW-1185">Reference proteome</keyword>
<reference evidence="2" key="1">
    <citation type="submission" date="2023-05" db="EMBL/GenBank/DDBJ databases">
        <title>Genome and transcriptome analyses reveal genes involved in the formation of fine ridges on petal epidermal cells in Hibiscus trionum.</title>
        <authorList>
            <person name="Koshimizu S."/>
            <person name="Masuda S."/>
            <person name="Ishii T."/>
            <person name="Shirasu K."/>
            <person name="Hoshino A."/>
            <person name="Arita M."/>
        </authorList>
    </citation>
    <scope>NUCLEOTIDE SEQUENCE</scope>
    <source>
        <strain evidence="2">Hamamatsu line</strain>
    </source>
</reference>
<name>A0A9W7MD19_HIBTR</name>
<feature type="compositionally biased region" description="Polar residues" evidence="1">
    <location>
        <begin position="130"/>
        <end position="156"/>
    </location>
</feature>
<dbReference type="AlphaFoldDB" id="A0A9W7MD19"/>
<evidence type="ECO:0000256" key="1">
    <source>
        <dbReference type="SAM" id="MobiDB-lite"/>
    </source>
</evidence>